<gene>
    <name evidence="1" type="primary">coq7</name>
    <name evidence="1" type="ORF">NYO99_11495</name>
</gene>
<keyword evidence="1" id="KW-0503">Monooxygenase</keyword>
<sequence length="227" mass="24170">MQSGSNRMQPNSNTSRFPSLSASDRALAALESGLRTVFTKTRASRPSPAAGIQSDAMTAHDAAEAGALMRVNHVGEICAQALYQSQALFGRTADLQQHFKQSAQEELDHLAWTEERLAQLGAHTSHLAPVWWIGAFAWGSLAGAAGDRWSLGFVVETERQVEAHLASHLDRLPAGDAASRAIVEQMKHEEAAHAEAALAAGAAPLPAPVKGLMRLAAKVMTTVAHRV</sequence>
<organism evidence="1 2">
    <name type="scientific">Roseateles hydrophilus</name>
    <dbReference type="NCBI Taxonomy" id="2975054"/>
    <lineage>
        <taxon>Bacteria</taxon>
        <taxon>Pseudomonadati</taxon>
        <taxon>Pseudomonadota</taxon>
        <taxon>Betaproteobacteria</taxon>
        <taxon>Burkholderiales</taxon>
        <taxon>Sphaerotilaceae</taxon>
        <taxon>Roseateles</taxon>
    </lineage>
</organism>
<name>A0ACC6CAW7_9BURK</name>
<keyword evidence="2" id="KW-1185">Reference proteome</keyword>
<dbReference type="Proteomes" id="UP001076464">
    <property type="component" value="Unassembled WGS sequence"/>
</dbReference>
<evidence type="ECO:0000313" key="1">
    <source>
        <dbReference type="EMBL" id="MCY4745597.1"/>
    </source>
</evidence>
<accession>A0ACC6CAW7</accession>
<evidence type="ECO:0000313" key="2">
    <source>
        <dbReference type="Proteomes" id="UP001076464"/>
    </source>
</evidence>
<dbReference type="EMBL" id="JAPPUY010000002">
    <property type="protein sequence ID" value="MCY4745597.1"/>
    <property type="molecule type" value="Genomic_DNA"/>
</dbReference>
<comment type="caution">
    <text evidence="1">The sequence shown here is derived from an EMBL/GenBank/DDBJ whole genome shotgun (WGS) entry which is preliminary data.</text>
</comment>
<keyword evidence="1" id="KW-0560">Oxidoreductase</keyword>
<protein>
    <submittedName>
        <fullName evidence="1">2-polyprenyl-3-methyl-6-methoxy-1,4-benzoquinone monooxygenase</fullName>
    </submittedName>
</protein>
<reference evidence="1" key="1">
    <citation type="submission" date="2022-08" db="EMBL/GenBank/DDBJ databases">
        <title>Genome sequencing of Pelomonas sp. UHG3.</title>
        <authorList>
            <person name="So Y."/>
        </authorList>
    </citation>
    <scope>NUCLEOTIDE SEQUENCE</scope>
    <source>
        <strain evidence="1">UHG3</strain>
    </source>
</reference>
<proteinExistence type="predicted"/>